<organism evidence="2 3">
    <name type="scientific">Candidatus Macondimonas diazotrophica</name>
    <dbReference type="NCBI Taxonomy" id="2305248"/>
    <lineage>
        <taxon>Bacteria</taxon>
        <taxon>Pseudomonadati</taxon>
        <taxon>Pseudomonadota</taxon>
        <taxon>Gammaproteobacteria</taxon>
        <taxon>Chromatiales</taxon>
        <taxon>Ectothiorhodospiraceae</taxon>
        <taxon>Candidatus Macondimonas</taxon>
    </lineage>
</organism>
<proteinExistence type="predicted"/>
<keyword evidence="1" id="KW-1133">Transmembrane helix</keyword>
<dbReference type="AlphaFoldDB" id="A0A4Z0F8U1"/>
<gene>
    <name evidence="2" type="ORF">E4680_07180</name>
</gene>
<feature type="transmembrane region" description="Helical" evidence="1">
    <location>
        <begin position="69"/>
        <end position="86"/>
    </location>
</feature>
<dbReference type="Proteomes" id="UP000297890">
    <property type="component" value="Unassembled WGS sequence"/>
</dbReference>
<keyword evidence="1" id="KW-0472">Membrane</keyword>
<feature type="transmembrane region" description="Helical" evidence="1">
    <location>
        <begin position="92"/>
        <end position="112"/>
    </location>
</feature>
<dbReference type="RefSeq" id="WP_135281722.1">
    <property type="nucleotide sequence ID" value="NZ_SRIO01000007.1"/>
</dbReference>
<keyword evidence="3" id="KW-1185">Reference proteome</keyword>
<comment type="caution">
    <text evidence="2">The sequence shown here is derived from an EMBL/GenBank/DDBJ whole genome shotgun (WGS) entry which is preliminary data.</text>
</comment>
<feature type="transmembrane region" description="Helical" evidence="1">
    <location>
        <begin position="36"/>
        <end position="57"/>
    </location>
</feature>
<evidence type="ECO:0000313" key="2">
    <source>
        <dbReference type="EMBL" id="TFZ82735.1"/>
    </source>
</evidence>
<protein>
    <submittedName>
        <fullName evidence="2">Uncharacterized protein</fullName>
    </submittedName>
</protein>
<sequence>MVWDNRYFWGDLIADSLVGGAAAVAGWWLAGSGYPIVVVFGLAFLMGGIGGMLLNMLVFSHWLGAMETMFSTLLGGALGGVVGAAMAEAGWIGAGVAGVGAGVLVFAALAVLQARISARARRGNWS</sequence>
<name>A0A4Z0F8U1_9GAMM</name>
<keyword evidence="1" id="KW-0812">Transmembrane</keyword>
<evidence type="ECO:0000256" key="1">
    <source>
        <dbReference type="SAM" id="Phobius"/>
    </source>
</evidence>
<evidence type="ECO:0000313" key="3">
    <source>
        <dbReference type="Proteomes" id="UP000297890"/>
    </source>
</evidence>
<reference evidence="2 3" key="1">
    <citation type="journal article" date="2019" name="ISME J.">
        <title>Candidatus Macondimonas diazotrophica, a novel gammaproteobacterial genus dominating crude-oil-contaminated coastal sediments.</title>
        <authorList>
            <person name="Karthikeyan S."/>
            <person name="Konstantinidis K."/>
        </authorList>
    </citation>
    <scope>NUCLEOTIDE SEQUENCE [LARGE SCALE GENOMIC DNA]</scope>
    <source>
        <strain evidence="2 3">KTK01</strain>
    </source>
</reference>
<dbReference type="EMBL" id="SRIO01000007">
    <property type="protein sequence ID" value="TFZ82735.1"/>
    <property type="molecule type" value="Genomic_DNA"/>
</dbReference>
<accession>A0A4Z0F8U1</accession>
<feature type="transmembrane region" description="Helical" evidence="1">
    <location>
        <begin position="12"/>
        <end position="30"/>
    </location>
</feature>